<dbReference type="SMART" id="SM00933">
    <property type="entry name" value="NurA"/>
    <property type="match status" value="1"/>
</dbReference>
<reference evidence="3" key="1">
    <citation type="submission" date="2018-12" db="EMBL/GenBank/DDBJ databases">
        <title>Tengunoibacter tsumagoiensis gen. nov., sp. nov., Dictyobacter kobayashii sp. nov., D. alpinus sp. nov., and D. joshuensis sp. nov. and description of Dictyobacteraceae fam. nov. within the order Ktedonobacterales isolated from Tengu-no-mugimeshi.</title>
        <authorList>
            <person name="Wang C.M."/>
            <person name="Zheng Y."/>
            <person name="Sakai Y."/>
            <person name="Toyoda A."/>
            <person name="Minakuchi Y."/>
            <person name="Abe K."/>
            <person name="Yokota A."/>
            <person name="Yabe S."/>
        </authorList>
    </citation>
    <scope>NUCLEOTIDE SEQUENCE [LARGE SCALE GENOMIC DNA]</scope>
    <source>
        <strain evidence="3">Uno11</strain>
    </source>
</reference>
<dbReference type="EMBL" id="BIFS01000001">
    <property type="protein sequence ID" value="GCE19229.1"/>
    <property type="molecule type" value="Genomic_DNA"/>
</dbReference>
<protein>
    <recommendedName>
        <fullName evidence="1">NurA domain-containing protein</fullName>
    </recommendedName>
</protein>
<name>A0A402AJH1_9CHLR</name>
<dbReference type="Pfam" id="PF09376">
    <property type="entry name" value="NurA"/>
    <property type="match status" value="1"/>
</dbReference>
<organism evidence="2 3">
    <name type="scientific">Dictyobacter kobayashii</name>
    <dbReference type="NCBI Taxonomy" id="2014872"/>
    <lineage>
        <taxon>Bacteria</taxon>
        <taxon>Bacillati</taxon>
        <taxon>Chloroflexota</taxon>
        <taxon>Ktedonobacteria</taxon>
        <taxon>Ktedonobacterales</taxon>
        <taxon>Dictyobacteraceae</taxon>
        <taxon>Dictyobacter</taxon>
    </lineage>
</organism>
<evidence type="ECO:0000313" key="2">
    <source>
        <dbReference type="EMBL" id="GCE19229.1"/>
    </source>
</evidence>
<evidence type="ECO:0000259" key="1">
    <source>
        <dbReference type="SMART" id="SM00933"/>
    </source>
</evidence>
<gene>
    <name evidence="2" type="ORF">KDK_30290</name>
</gene>
<feature type="domain" description="NurA" evidence="1">
    <location>
        <begin position="110"/>
        <end position="386"/>
    </location>
</feature>
<dbReference type="AlphaFoldDB" id="A0A402AJH1"/>
<comment type="caution">
    <text evidence="2">The sequence shown here is derived from an EMBL/GenBank/DDBJ whole genome shotgun (WGS) entry which is preliminary data.</text>
</comment>
<evidence type="ECO:0000313" key="3">
    <source>
        <dbReference type="Proteomes" id="UP000287188"/>
    </source>
</evidence>
<dbReference type="InterPro" id="IPR018977">
    <property type="entry name" value="NurA_domain"/>
</dbReference>
<sequence>MLHKGKLQAALNAKKGQFSLFDGSFNEQLLMYQHALEHLYERYPSSSQLENMLPPDEIGMPSAGARPTMEFDRWLVNAVNQSYHGPVFPFGRDFGSHEQARLWAECIEGITTIAVDGSQLMPWRDASIPVGLVQVGFFVNPHARGRNYTKDVRMEVLAPEELMEETNKETEDPDSYPYSEMQVTQRRYLLEVETLCDLMRQQAASRRAEDPIYSPVVFFDGSLVVSFALTMPNPYRQRYIDAALSLLRTSEELRVPLIGYIDTSYARDMITMLRRLDAALPRPVLRDTKKIHDALLWRGHLRWGDRTPAMLCARNDVLESYGPYHDSVAFCYLQTTAVRPPTRLEFPRWMLDDGVLEPVLDAVRAEIIAGNGYPYAIETADAVSVITMQDRTEFYGQFQTFMERQGVNFTYSTKSLSKNRRR</sequence>
<accession>A0A402AJH1</accession>
<proteinExistence type="predicted"/>
<dbReference type="Proteomes" id="UP000287188">
    <property type="component" value="Unassembled WGS sequence"/>
</dbReference>
<dbReference type="RefSeq" id="WP_126551083.1">
    <property type="nucleotide sequence ID" value="NZ_BIFS01000001.1"/>
</dbReference>
<keyword evidence="3" id="KW-1185">Reference proteome</keyword>
<dbReference type="OrthoDB" id="139675at2"/>